<evidence type="ECO:0000256" key="5">
    <source>
        <dbReference type="ARBA" id="ARBA00022898"/>
    </source>
</evidence>
<evidence type="ECO:0000256" key="1">
    <source>
        <dbReference type="ARBA" id="ARBA00001933"/>
    </source>
</evidence>
<comment type="similarity">
    <text evidence="2 6">Belongs to the class-I pyridoxal-phosphate-dependent aminotransferase family.</text>
</comment>
<dbReference type="InterPro" id="IPR004838">
    <property type="entry name" value="NHTrfase_class1_PyrdxlP-BS"/>
</dbReference>
<keyword evidence="5" id="KW-0663">Pyridoxal phosphate</keyword>
<sequence length="392" mass="41948">MHLAKRIIDVAPSATLAISNMAKQMKAQGEDVIDLSIGQPDFQTPEFIDTAAIAAIKSGQASFYTAATGITALKTAIADHVAAQSPVHYQPNQIVVTTGAKLALYALFQVLLDPGEEVLTPLPGWVSYVEQIKLAGGVPRAVQPSTDFKVTVDDLEQQRTAKTRAVIINSPQNPSGAVYSREELTLIGNWALKHDLLVVSDEIYRDLMFNGAPYTSMIDIDPQITANTVLIGGVSKSFAMTGWRIGFAAGPEKLMAAMGKLLGHATGNPTAVSQYAALAAYTGDGTSVETMRQAFEHRLNVIFPLLQKVPGFTLAHKPAGAFYLFPNVKRAATLTHYSSVDEFIAALPAETGVALVPGRAFGLPDHARLSYAAAEEDLVEGIRRISQFVGNN</sequence>
<name>A0ABW4BJR8_9LACO</name>
<evidence type="ECO:0000256" key="6">
    <source>
        <dbReference type="RuleBase" id="RU000481"/>
    </source>
</evidence>
<dbReference type="Proteomes" id="UP001597199">
    <property type="component" value="Unassembled WGS sequence"/>
</dbReference>
<dbReference type="EMBL" id="JBHTOA010000046">
    <property type="protein sequence ID" value="MFD1399972.1"/>
    <property type="molecule type" value="Genomic_DNA"/>
</dbReference>
<gene>
    <name evidence="8" type="ORF">ACFQ41_11690</name>
</gene>
<protein>
    <recommendedName>
        <fullName evidence="6">Aminotransferase</fullName>
        <ecNumber evidence="6">2.6.1.-</ecNumber>
    </recommendedName>
</protein>
<dbReference type="InterPro" id="IPR015424">
    <property type="entry name" value="PyrdxlP-dep_Trfase"/>
</dbReference>
<evidence type="ECO:0000256" key="3">
    <source>
        <dbReference type="ARBA" id="ARBA00022576"/>
    </source>
</evidence>
<dbReference type="PANTHER" id="PTHR46383">
    <property type="entry name" value="ASPARTATE AMINOTRANSFERASE"/>
    <property type="match status" value="1"/>
</dbReference>
<comment type="caution">
    <text evidence="8">The sequence shown here is derived from an EMBL/GenBank/DDBJ whole genome shotgun (WGS) entry which is preliminary data.</text>
</comment>
<dbReference type="RefSeq" id="WP_204118921.1">
    <property type="nucleotide sequence ID" value="NZ_BOLV01000009.1"/>
</dbReference>
<evidence type="ECO:0000313" key="8">
    <source>
        <dbReference type="EMBL" id="MFD1399972.1"/>
    </source>
</evidence>
<comment type="cofactor">
    <cofactor evidence="1 6">
        <name>pyridoxal 5'-phosphate</name>
        <dbReference type="ChEBI" id="CHEBI:597326"/>
    </cofactor>
</comment>
<keyword evidence="3 6" id="KW-0032">Aminotransferase</keyword>
<feature type="domain" description="Aminotransferase class I/classII large" evidence="7">
    <location>
        <begin position="31"/>
        <end position="380"/>
    </location>
</feature>
<proteinExistence type="inferred from homology"/>
<reference evidence="9" key="1">
    <citation type="journal article" date="2019" name="Int. J. Syst. Evol. Microbiol.">
        <title>The Global Catalogue of Microorganisms (GCM) 10K type strain sequencing project: providing services to taxonomists for standard genome sequencing and annotation.</title>
        <authorList>
            <consortium name="The Broad Institute Genomics Platform"/>
            <consortium name="The Broad Institute Genome Sequencing Center for Infectious Disease"/>
            <person name="Wu L."/>
            <person name="Ma J."/>
        </authorList>
    </citation>
    <scope>NUCLEOTIDE SEQUENCE [LARGE SCALE GENOMIC DNA]</scope>
    <source>
        <strain evidence="9">CCM 9110</strain>
    </source>
</reference>
<dbReference type="GO" id="GO:0008483">
    <property type="term" value="F:transaminase activity"/>
    <property type="evidence" value="ECO:0007669"/>
    <property type="project" value="UniProtKB-KW"/>
</dbReference>
<dbReference type="PANTHER" id="PTHR46383:SF1">
    <property type="entry name" value="ASPARTATE AMINOTRANSFERASE"/>
    <property type="match status" value="1"/>
</dbReference>
<dbReference type="PRINTS" id="PR00753">
    <property type="entry name" value="ACCSYNTHASE"/>
</dbReference>
<dbReference type="InterPro" id="IPR050596">
    <property type="entry name" value="AspAT/PAT-like"/>
</dbReference>
<dbReference type="EC" id="2.6.1.-" evidence="6"/>
<dbReference type="SUPFAM" id="SSF53383">
    <property type="entry name" value="PLP-dependent transferases"/>
    <property type="match status" value="1"/>
</dbReference>
<dbReference type="InterPro" id="IPR015422">
    <property type="entry name" value="PyrdxlP-dep_Trfase_small"/>
</dbReference>
<keyword evidence="4 6" id="KW-0808">Transferase</keyword>
<evidence type="ECO:0000259" key="7">
    <source>
        <dbReference type="Pfam" id="PF00155"/>
    </source>
</evidence>
<dbReference type="CDD" id="cd00609">
    <property type="entry name" value="AAT_like"/>
    <property type="match status" value="1"/>
</dbReference>
<evidence type="ECO:0000313" key="9">
    <source>
        <dbReference type="Proteomes" id="UP001597199"/>
    </source>
</evidence>
<evidence type="ECO:0000256" key="2">
    <source>
        <dbReference type="ARBA" id="ARBA00007441"/>
    </source>
</evidence>
<dbReference type="Pfam" id="PF00155">
    <property type="entry name" value="Aminotran_1_2"/>
    <property type="match status" value="1"/>
</dbReference>
<dbReference type="InterPro" id="IPR015421">
    <property type="entry name" value="PyrdxlP-dep_Trfase_major"/>
</dbReference>
<organism evidence="8 9">
    <name type="scientific">Lacticaseibacillus suilingensis</name>
    <dbReference type="NCBI Taxonomy" id="2799577"/>
    <lineage>
        <taxon>Bacteria</taxon>
        <taxon>Bacillati</taxon>
        <taxon>Bacillota</taxon>
        <taxon>Bacilli</taxon>
        <taxon>Lactobacillales</taxon>
        <taxon>Lactobacillaceae</taxon>
        <taxon>Lacticaseibacillus</taxon>
    </lineage>
</organism>
<dbReference type="PROSITE" id="PS00105">
    <property type="entry name" value="AA_TRANSFER_CLASS_1"/>
    <property type="match status" value="1"/>
</dbReference>
<dbReference type="Gene3D" id="3.40.640.10">
    <property type="entry name" value="Type I PLP-dependent aspartate aminotransferase-like (Major domain)"/>
    <property type="match status" value="1"/>
</dbReference>
<keyword evidence="9" id="KW-1185">Reference proteome</keyword>
<dbReference type="InterPro" id="IPR004839">
    <property type="entry name" value="Aminotransferase_I/II_large"/>
</dbReference>
<evidence type="ECO:0000256" key="4">
    <source>
        <dbReference type="ARBA" id="ARBA00022679"/>
    </source>
</evidence>
<dbReference type="Gene3D" id="3.90.1150.10">
    <property type="entry name" value="Aspartate Aminotransferase, domain 1"/>
    <property type="match status" value="1"/>
</dbReference>
<accession>A0ABW4BJR8</accession>